<dbReference type="EMBL" id="MFGJ01000007">
    <property type="protein sequence ID" value="OGF31788.1"/>
    <property type="molecule type" value="Genomic_DNA"/>
</dbReference>
<dbReference type="GO" id="GO:0005524">
    <property type="term" value="F:ATP binding"/>
    <property type="evidence" value="ECO:0007669"/>
    <property type="project" value="UniProtKB-KW"/>
</dbReference>
<dbReference type="InterPro" id="IPR011545">
    <property type="entry name" value="DEAD/DEAH_box_helicase_dom"/>
</dbReference>
<feature type="region of interest" description="Disordered" evidence="6">
    <location>
        <begin position="322"/>
        <end position="341"/>
    </location>
</feature>
<dbReference type="Proteomes" id="UP000179001">
    <property type="component" value="Unassembled WGS sequence"/>
</dbReference>
<dbReference type="Gene3D" id="3.40.50.300">
    <property type="entry name" value="P-loop containing nucleotide triphosphate hydrolases"/>
    <property type="match status" value="2"/>
</dbReference>
<feature type="domain" description="Helicase C-terminal" evidence="8">
    <location>
        <begin position="213"/>
        <end position="380"/>
    </location>
</feature>
<evidence type="ECO:0008006" key="11">
    <source>
        <dbReference type="Google" id="ProtNLM"/>
    </source>
</evidence>
<evidence type="ECO:0000256" key="1">
    <source>
        <dbReference type="ARBA" id="ARBA00008792"/>
    </source>
</evidence>
<dbReference type="CDD" id="cd18791">
    <property type="entry name" value="SF2_C_RHA"/>
    <property type="match status" value="1"/>
</dbReference>
<dbReference type="Gene3D" id="1.20.120.1080">
    <property type="match status" value="1"/>
</dbReference>
<keyword evidence="4" id="KW-0347">Helicase</keyword>
<dbReference type="InterPro" id="IPR014001">
    <property type="entry name" value="Helicase_ATP-bd"/>
</dbReference>
<keyword evidence="3" id="KW-0378">Hydrolase</keyword>
<protein>
    <recommendedName>
        <fullName evidence="11">ATP-dependent RNA helicase</fullName>
    </recommendedName>
</protein>
<dbReference type="SMART" id="SM00487">
    <property type="entry name" value="DEXDc"/>
    <property type="match status" value="1"/>
</dbReference>
<evidence type="ECO:0000256" key="6">
    <source>
        <dbReference type="SAM" id="MobiDB-lite"/>
    </source>
</evidence>
<dbReference type="AlphaFoldDB" id="A0A1F5SYI7"/>
<dbReference type="Pfam" id="PF21010">
    <property type="entry name" value="HA2_C"/>
    <property type="match status" value="1"/>
</dbReference>
<evidence type="ECO:0000256" key="5">
    <source>
        <dbReference type="ARBA" id="ARBA00022840"/>
    </source>
</evidence>
<dbReference type="CDD" id="cd17917">
    <property type="entry name" value="DEXHc_RHA-like"/>
    <property type="match status" value="1"/>
</dbReference>
<dbReference type="Pfam" id="PF00270">
    <property type="entry name" value="DEAD"/>
    <property type="match status" value="1"/>
</dbReference>
<name>A0A1F5SYI7_9BACT</name>
<dbReference type="InterPro" id="IPR002464">
    <property type="entry name" value="DNA/RNA_helicase_DEAH_CS"/>
</dbReference>
<dbReference type="PANTHER" id="PTHR18934">
    <property type="entry name" value="ATP-DEPENDENT RNA HELICASE"/>
    <property type="match status" value="1"/>
</dbReference>
<dbReference type="STRING" id="1798002.A2478_04875"/>
<feature type="domain" description="Helicase ATP-binding" evidence="7">
    <location>
        <begin position="14"/>
        <end position="179"/>
    </location>
</feature>
<dbReference type="InterPro" id="IPR027417">
    <property type="entry name" value="P-loop_NTPase"/>
</dbReference>
<evidence type="ECO:0000256" key="2">
    <source>
        <dbReference type="ARBA" id="ARBA00022741"/>
    </source>
</evidence>
<dbReference type="SMART" id="SM00490">
    <property type="entry name" value="HELICc"/>
    <property type="match status" value="1"/>
</dbReference>
<dbReference type="PROSITE" id="PS51194">
    <property type="entry name" value="HELICASE_CTER"/>
    <property type="match status" value="1"/>
</dbReference>
<evidence type="ECO:0000259" key="7">
    <source>
        <dbReference type="PROSITE" id="PS51192"/>
    </source>
</evidence>
<dbReference type="PANTHER" id="PTHR18934:SF99">
    <property type="entry name" value="ATP-DEPENDENT RNA HELICASE DHX37-RELATED"/>
    <property type="match status" value="1"/>
</dbReference>
<dbReference type="SMART" id="SM00847">
    <property type="entry name" value="HA2"/>
    <property type="match status" value="1"/>
</dbReference>
<proteinExistence type="inferred from homology"/>
<comment type="caution">
    <text evidence="9">The sequence shown here is derived from an EMBL/GenBank/DDBJ whole genome shotgun (WGS) entry which is preliminary data.</text>
</comment>
<dbReference type="GO" id="GO:0003723">
    <property type="term" value="F:RNA binding"/>
    <property type="evidence" value="ECO:0007669"/>
    <property type="project" value="TreeGrafter"/>
</dbReference>
<comment type="similarity">
    <text evidence="1">Belongs to the DEAD box helicase family. DEAH subfamily.</text>
</comment>
<keyword evidence="5" id="KW-0067">ATP-binding</keyword>
<dbReference type="PROSITE" id="PS00690">
    <property type="entry name" value="DEAH_ATP_HELICASE"/>
    <property type="match status" value="1"/>
</dbReference>
<evidence type="ECO:0000259" key="8">
    <source>
        <dbReference type="PROSITE" id="PS51194"/>
    </source>
</evidence>
<dbReference type="PROSITE" id="PS51192">
    <property type="entry name" value="HELICASE_ATP_BIND_1"/>
    <property type="match status" value="1"/>
</dbReference>
<dbReference type="GO" id="GO:0016787">
    <property type="term" value="F:hydrolase activity"/>
    <property type="evidence" value="ECO:0007669"/>
    <property type="project" value="UniProtKB-KW"/>
</dbReference>
<evidence type="ECO:0000256" key="3">
    <source>
        <dbReference type="ARBA" id="ARBA00022801"/>
    </source>
</evidence>
<evidence type="ECO:0000313" key="9">
    <source>
        <dbReference type="EMBL" id="OGF31788.1"/>
    </source>
</evidence>
<evidence type="ECO:0000313" key="10">
    <source>
        <dbReference type="Proteomes" id="UP000179001"/>
    </source>
</evidence>
<dbReference type="Pfam" id="PF00271">
    <property type="entry name" value="Helicase_C"/>
    <property type="match status" value="1"/>
</dbReference>
<gene>
    <name evidence="9" type="ORF">A2478_04875</name>
</gene>
<dbReference type="InterPro" id="IPR007502">
    <property type="entry name" value="Helicase-assoc_dom"/>
</dbReference>
<dbReference type="SUPFAM" id="SSF52540">
    <property type="entry name" value="P-loop containing nucleoside triphosphate hydrolases"/>
    <property type="match status" value="1"/>
</dbReference>
<dbReference type="GO" id="GO:0004386">
    <property type="term" value="F:helicase activity"/>
    <property type="evidence" value="ECO:0007669"/>
    <property type="project" value="UniProtKB-KW"/>
</dbReference>
<evidence type="ECO:0000256" key="4">
    <source>
        <dbReference type="ARBA" id="ARBA00022806"/>
    </source>
</evidence>
<organism evidence="9 10">
    <name type="scientific">Candidatus Falkowbacteria bacterium RIFOXYC2_FULL_36_12</name>
    <dbReference type="NCBI Taxonomy" id="1798002"/>
    <lineage>
        <taxon>Bacteria</taxon>
        <taxon>Candidatus Falkowiibacteriota</taxon>
    </lineage>
</organism>
<keyword evidence="2" id="KW-0547">Nucleotide-binding</keyword>
<dbReference type="InterPro" id="IPR001650">
    <property type="entry name" value="Helicase_C-like"/>
</dbReference>
<reference evidence="9 10" key="1">
    <citation type="journal article" date="2016" name="Nat. Commun.">
        <title>Thousands of microbial genomes shed light on interconnected biogeochemical processes in an aquifer system.</title>
        <authorList>
            <person name="Anantharaman K."/>
            <person name="Brown C.T."/>
            <person name="Hug L.A."/>
            <person name="Sharon I."/>
            <person name="Castelle C.J."/>
            <person name="Probst A.J."/>
            <person name="Thomas B.C."/>
            <person name="Singh A."/>
            <person name="Wilkins M.J."/>
            <person name="Karaoz U."/>
            <person name="Brodie E.L."/>
            <person name="Williams K.H."/>
            <person name="Hubbard S.S."/>
            <person name="Banfield J.F."/>
        </authorList>
    </citation>
    <scope>NUCLEOTIDE SEQUENCE [LARGE SCALE GENOMIC DNA]</scope>
</reference>
<sequence>MSRYPITNWQDQIIKTVTENPVTVIVGPTGSGKSTQLAQFFVNFGKLDESKAIAVLEPRRLVTRSLATFVNEEMNLTLGCEVGYENRFDKHRDLVHEKIVFMTTGILLQEMMSQNNLVQYSLIIVDEAHERSVDVDIVMFVLKQILKQRPDLRVIIASATIDHEKFATYYDNAPVIQVEGKMFPVEVKYCSKEIKNDTRNDDGEPGYIMVLAKTVEFICNHENVFGDILVFLPGLAEIRMAETAILNLKLNEELEIYPLYASMKYEEQKEALTPNENRRVILATNVAETGLTVEGVVYVINSGLVKQNDINPSTKTSVLHNVENSQSSCRQREGRAGRTQPGKCFNLFTKENFEQRPAFTKPEIQRTYLENPVLTLLSLGYTNPNEWDLIDMPLKREVDEAMQTLRDIDAIDKDNNLTKKGVGFAKLTIHPRLAQLTVGGIVFGCSEEMITIVAFLSAYGHLYYTPTDTDKQVEKELRRKAQIAWSSIQDPISDFMTYLKIWDIYTEIKSEGDGITPGQWAYNHFLNNKYLQEVWKIRRQLVKMLNSLGAPSTSSRNPVLIHKSVLAGFYNNLMTRGRGYEYRHKTAGNVYRTPGTVCFQSDEPNLVAVGIGKRGKKDPIYGQKTYMDHVAPVKPEWLLEVAKRFVVLEIPQYAVISIDENARCFTLSGLIKIRKNNYPQDSYYYDSGIIAVIQVKLPEVPKDDLPSEFNLVVKAKESLISYTTTKLTTVEIWSRRRQAEQLVNQLNVTVESLTNMNESRKLFDELDKMIDEVKTPVERKPIVQTTFQDDTAPLRNSPFASLLKK</sequence>
<accession>A0A1F5SYI7</accession>